<evidence type="ECO:0000313" key="4">
    <source>
        <dbReference type="EMBL" id="VVE37143.1"/>
    </source>
</evidence>
<organism evidence="4 5">
    <name type="scientific">Pandoraea cepalis</name>
    <dbReference type="NCBI Taxonomy" id="2508294"/>
    <lineage>
        <taxon>Bacteria</taxon>
        <taxon>Pseudomonadati</taxon>
        <taxon>Pseudomonadota</taxon>
        <taxon>Betaproteobacteria</taxon>
        <taxon>Burkholderiales</taxon>
        <taxon>Burkholderiaceae</taxon>
        <taxon>Pandoraea</taxon>
    </lineage>
</organism>
<sequence length="381" mass="40485">MHTTKTINLPPNVAPTPSLSIPSRFRGCLLGGAVGDALGAPVEFLSRAEILEAFGPQGITQYAPAYGGIGTITDDTQMTLFTAEGLLRAWVRGITRGIGNHSGVVARAYLRWLQTQGGQPSRDLASASDQLGWLFQHEALHNRRAPGNTCLSALQAMRELREPASNNSKGCGGVMRIAPVGLYACSRRWTAERTFKLGTELAAITHGHPTGSLTGGVLAVLVHQLALGAPLPEALARAQACLRTQPDNEETLQALQQAAELAVSDVAPEDAIACLGEGWVAEEALAVSIYCALIARDFRHGIVLAVNHDGDSDSTGAITGNLLGVKLGVEAIPAEWLATLELREVIAELADDLAAFTQWDIGIDTTDAAFDERIWRKYPGN</sequence>
<dbReference type="Gene3D" id="1.10.4080.10">
    <property type="entry name" value="ADP-ribosylation/Crystallin J1"/>
    <property type="match status" value="1"/>
</dbReference>
<feature type="binding site" evidence="3">
    <location>
        <position position="311"/>
    </location>
    <ligand>
        <name>Mg(2+)</name>
        <dbReference type="ChEBI" id="CHEBI:18420"/>
        <label>1</label>
    </ligand>
</feature>
<evidence type="ECO:0000313" key="5">
    <source>
        <dbReference type="Proteomes" id="UP000384354"/>
    </source>
</evidence>
<feature type="binding site" evidence="3">
    <location>
        <position position="314"/>
    </location>
    <ligand>
        <name>Mg(2+)</name>
        <dbReference type="ChEBI" id="CHEBI:18420"/>
        <label>1</label>
    </ligand>
</feature>
<keyword evidence="2" id="KW-0378">Hydrolase</keyword>
<feature type="binding site" evidence="3">
    <location>
        <position position="74"/>
    </location>
    <ligand>
        <name>Mg(2+)</name>
        <dbReference type="ChEBI" id="CHEBI:18420"/>
        <label>1</label>
    </ligand>
</feature>
<comment type="similarity">
    <text evidence="1">Belongs to the ADP-ribosylglycohydrolase family.</text>
</comment>
<dbReference type="AlphaFoldDB" id="A0A5E4XLJ4"/>
<dbReference type="Pfam" id="PF03747">
    <property type="entry name" value="ADP_ribosyl_GH"/>
    <property type="match status" value="1"/>
</dbReference>
<evidence type="ECO:0000256" key="2">
    <source>
        <dbReference type="ARBA" id="ARBA00022801"/>
    </source>
</evidence>
<comment type="cofactor">
    <cofactor evidence="3">
        <name>Mg(2+)</name>
        <dbReference type="ChEBI" id="CHEBI:18420"/>
    </cofactor>
    <text evidence="3">Binds 2 magnesium ions per subunit.</text>
</comment>
<dbReference type="InterPro" id="IPR036705">
    <property type="entry name" value="Ribosyl_crysJ1_sf"/>
</dbReference>
<evidence type="ECO:0000256" key="3">
    <source>
        <dbReference type="PIRSR" id="PIRSR605502-1"/>
    </source>
</evidence>
<proteinExistence type="inferred from homology"/>
<keyword evidence="3" id="KW-0460">Magnesium</keyword>
<dbReference type="InterPro" id="IPR005502">
    <property type="entry name" value="Ribosyl_crysJ1"/>
</dbReference>
<dbReference type="PANTHER" id="PTHR16222:SF24">
    <property type="entry name" value="ADP-RIBOSYLHYDROLASE ARH3"/>
    <property type="match status" value="1"/>
</dbReference>
<feature type="binding site" evidence="3">
    <location>
        <position position="73"/>
    </location>
    <ligand>
        <name>Mg(2+)</name>
        <dbReference type="ChEBI" id="CHEBI:18420"/>
        <label>1</label>
    </ligand>
</feature>
<gene>
    <name evidence="4" type="ORF">PCE31106_03938</name>
</gene>
<evidence type="ECO:0000256" key="1">
    <source>
        <dbReference type="ARBA" id="ARBA00010702"/>
    </source>
</evidence>
<name>A0A5E4XLJ4_9BURK</name>
<dbReference type="OrthoDB" id="9798107at2"/>
<feature type="binding site" evidence="3">
    <location>
        <position position="75"/>
    </location>
    <ligand>
        <name>Mg(2+)</name>
        <dbReference type="ChEBI" id="CHEBI:18420"/>
        <label>1</label>
    </ligand>
</feature>
<protein>
    <submittedName>
        <fullName evidence="4">Crystallin</fullName>
    </submittedName>
</protein>
<dbReference type="EMBL" id="CABPSL010000019">
    <property type="protein sequence ID" value="VVE37143.1"/>
    <property type="molecule type" value="Genomic_DNA"/>
</dbReference>
<dbReference type="PANTHER" id="PTHR16222">
    <property type="entry name" value="ADP-RIBOSYLGLYCOHYDROLASE"/>
    <property type="match status" value="1"/>
</dbReference>
<keyword evidence="3" id="KW-0479">Metal-binding</keyword>
<feature type="binding site" evidence="3">
    <location>
        <position position="313"/>
    </location>
    <ligand>
        <name>Mg(2+)</name>
        <dbReference type="ChEBI" id="CHEBI:18420"/>
        <label>1</label>
    </ligand>
</feature>
<dbReference type="SUPFAM" id="SSF101478">
    <property type="entry name" value="ADP-ribosylglycohydrolase"/>
    <property type="match status" value="1"/>
</dbReference>
<accession>A0A5E4XLJ4</accession>
<dbReference type="InterPro" id="IPR050792">
    <property type="entry name" value="ADP-ribosylglycohydrolase"/>
</dbReference>
<dbReference type="GO" id="GO:0016787">
    <property type="term" value="F:hydrolase activity"/>
    <property type="evidence" value="ECO:0007669"/>
    <property type="project" value="UniProtKB-KW"/>
</dbReference>
<dbReference type="Proteomes" id="UP000384354">
    <property type="component" value="Unassembled WGS sequence"/>
</dbReference>
<reference evidence="4 5" key="1">
    <citation type="submission" date="2019-08" db="EMBL/GenBank/DDBJ databases">
        <authorList>
            <person name="Peeters C."/>
        </authorList>
    </citation>
    <scope>NUCLEOTIDE SEQUENCE [LARGE SCALE GENOMIC DNA]</scope>
    <source>
        <strain evidence="4 5">LMG 31106</strain>
    </source>
</reference>
<dbReference type="GO" id="GO:0046872">
    <property type="term" value="F:metal ion binding"/>
    <property type="evidence" value="ECO:0007669"/>
    <property type="project" value="UniProtKB-KW"/>
</dbReference>